<dbReference type="InterPro" id="IPR013087">
    <property type="entry name" value="Znf_C2H2_type"/>
</dbReference>
<feature type="region of interest" description="Disordered" evidence="12">
    <location>
        <begin position="103"/>
        <end position="138"/>
    </location>
</feature>
<keyword evidence="16" id="KW-1185">Reference proteome</keyword>
<dbReference type="Pfam" id="PF10545">
    <property type="entry name" value="MADF_DNA_bdg"/>
    <property type="match status" value="1"/>
</dbReference>
<dbReference type="Gene3D" id="3.30.160.60">
    <property type="entry name" value="Classic Zinc Finger"/>
    <property type="match status" value="7"/>
</dbReference>
<dbReference type="FunFam" id="3.30.160.60:FF:000264">
    <property type="entry name" value="Zinc finger protein 236"/>
    <property type="match status" value="1"/>
</dbReference>
<evidence type="ECO:0000259" key="14">
    <source>
        <dbReference type="PROSITE" id="PS51029"/>
    </source>
</evidence>
<feature type="domain" description="C2H2-type" evidence="13">
    <location>
        <begin position="611"/>
        <end position="638"/>
    </location>
</feature>
<evidence type="ECO:0000256" key="12">
    <source>
        <dbReference type="SAM" id="MobiDB-lite"/>
    </source>
</evidence>
<keyword evidence="8" id="KW-0238">DNA-binding</keyword>
<dbReference type="GO" id="GO:0000785">
    <property type="term" value="C:chromatin"/>
    <property type="evidence" value="ECO:0007669"/>
    <property type="project" value="TreeGrafter"/>
</dbReference>
<dbReference type="InterPro" id="IPR029400">
    <property type="entry name" value="TINF2_N"/>
</dbReference>
<dbReference type="PANTHER" id="PTHR14003">
    <property type="entry name" value="TRANSCRIPTIONAL REPRESSOR PROTEIN YY"/>
    <property type="match status" value="1"/>
</dbReference>
<reference evidence="15" key="1">
    <citation type="submission" date="2021-04" db="EMBL/GenBank/DDBJ databases">
        <authorList>
            <consortium name="Wellcome Sanger Institute Data Sharing"/>
        </authorList>
    </citation>
    <scope>NUCLEOTIDE SEQUENCE [LARGE SCALE GENOMIC DNA]</scope>
</reference>
<evidence type="ECO:0000256" key="4">
    <source>
        <dbReference type="ARBA" id="ARBA00022737"/>
    </source>
</evidence>
<comment type="subcellular location">
    <subcellularLocation>
        <location evidence="1">Nucleus</location>
    </subcellularLocation>
</comment>
<feature type="domain" description="C2H2-type" evidence="13">
    <location>
        <begin position="639"/>
        <end position="666"/>
    </location>
</feature>
<dbReference type="PROSITE" id="PS51029">
    <property type="entry name" value="MADF"/>
    <property type="match status" value="1"/>
</dbReference>
<dbReference type="GeneTree" id="ENSGT00940000164807"/>
<dbReference type="GO" id="GO:0000978">
    <property type="term" value="F:RNA polymerase II cis-regulatory region sequence-specific DNA binding"/>
    <property type="evidence" value="ECO:0007669"/>
    <property type="project" value="TreeGrafter"/>
</dbReference>
<dbReference type="FunFam" id="3.30.160.60:FF:000812">
    <property type="entry name" value="zinc finger protein 23 isoform X2"/>
    <property type="match status" value="1"/>
</dbReference>
<dbReference type="CDD" id="cd11657">
    <property type="entry name" value="TIN2_N"/>
    <property type="match status" value="1"/>
</dbReference>
<evidence type="ECO:0000259" key="13">
    <source>
        <dbReference type="PROSITE" id="PS50157"/>
    </source>
</evidence>
<keyword evidence="10" id="KW-0539">Nucleus</keyword>
<dbReference type="GO" id="GO:0008270">
    <property type="term" value="F:zinc ion binding"/>
    <property type="evidence" value="ECO:0007669"/>
    <property type="project" value="UniProtKB-KW"/>
</dbReference>
<evidence type="ECO:0000256" key="5">
    <source>
        <dbReference type="ARBA" id="ARBA00022771"/>
    </source>
</evidence>
<feature type="compositionally biased region" description="Polar residues" evidence="12">
    <location>
        <begin position="389"/>
        <end position="399"/>
    </location>
</feature>
<accession>A0A671UGC5</accession>
<comment type="similarity">
    <text evidence="2">Belongs to the krueppel C2H2-type zinc-finger protein family.</text>
</comment>
<dbReference type="Ensembl" id="ENSSAUT00010013651.1">
    <property type="protein sequence ID" value="ENSSAUP00010012842.1"/>
    <property type="gene ID" value="ENSSAUG00010006117.1"/>
</dbReference>
<dbReference type="GO" id="GO:0032502">
    <property type="term" value="P:developmental process"/>
    <property type="evidence" value="ECO:0007669"/>
    <property type="project" value="UniProtKB-ARBA"/>
</dbReference>
<feature type="region of interest" description="Disordered" evidence="12">
    <location>
        <begin position="442"/>
        <end position="461"/>
    </location>
</feature>
<organism evidence="15 16">
    <name type="scientific">Sparus aurata</name>
    <name type="common">Gilthead sea bream</name>
    <dbReference type="NCBI Taxonomy" id="8175"/>
    <lineage>
        <taxon>Eukaryota</taxon>
        <taxon>Metazoa</taxon>
        <taxon>Chordata</taxon>
        <taxon>Craniata</taxon>
        <taxon>Vertebrata</taxon>
        <taxon>Euteleostomi</taxon>
        <taxon>Actinopterygii</taxon>
        <taxon>Neopterygii</taxon>
        <taxon>Teleostei</taxon>
        <taxon>Neoteleostei</taxon>
        <taxon>Acanthomorphata</taxon>
        <taxon>Eupercaria</taxon>
        <taxon>Spariformes</taxon>
        <taxon>Sparidae</taxon>
        <taxon>Sparus</taxon>
    </lineage>
</organism>
<dbReference type="SUPFAM" id="SSF57667">
    <property type="entry name" value="beta-beta-alpha zinc fingers"/>
    <property type="match status" value="5"/>
</dbReference>
<proteinExistence type="inferred from homology"/>
<dbReference type="FunFam" id="3.30.160.60:FF:000557">
    <property type="entry name" value="zinc finger and SCAN domain-containing protein 29"/>
    <property type="match status" value="1"/>
</dbReference>
<keyword evidence="3" id="KW-0479">Metal-binding</keyword>
<dbReference type="GO" id="GO:0005667">
    <property type="term" value="C:transcription regulator complex"/>
    <property type="evidence" value="ECO:0007669"/>
    <property type="project" value="TreeGrafter"/>
</dbReference>
<feature type="domain" description="C2H2-type" evidence="13">
    <location>
        <begin position="469"/>
        <end position="497"/>
    </location>
</feature>
<feature type="domain" description="C2H2-type" evidence="13">
    <location>
        <begin position="499"/>
        <end position="526"/>
    </location>
</feature>
<evidence type="ECO:0000256" key="1">
    <source>
        <dbReference type="ARBA" id="ARBA00004123"/>
    </source>
</evidence>
<reference evidence="15" key="3">
    <citation type="submission" date="2025-09" db="UniProtKB">
        <authorList>
            <consortium name="Ensembl"/>
        </authorList>
    </citation>
    <scope>IDENTIFICATION</scope>
</reference>
<protein>
    <submittedName>
        <fullName evidence="15">Zinc finger protein 485-like</fullName>
    </submittedName>
</protein>
<feature type="domain" description="MADF" evidence="14">
    <location>
        <begin position="7"/>
        <end position="98"/>
    </location>
</feature>
<evidence type="ECO:0000256" key="9">
    <source>
        <dbReference type="ARBA" id="ARBA00023163"/>
    </source>
</evidence>
<feature type="domain" description="C2H2-type" evidence="13">
    <location>
        <begin position="667"/>
        <end position="694"/>
    </location>
</feature>
<dbReference type="InterPro" id="IPR006578">
    <property type="entry name" value="MADF-dom"/>
</dbReference>
<feature type="region of interest" description="Disordered" evidence="12">
    <location>
        <begin position="365"/>
        <end position="408"/>
    </location>
</feature>
<dbReference type="InParanoid" id="A0A671UGC5"/>
<sequence length="700" mass="80608">MDSAQRRVAAQVRLHKHLYDSSMREHKDSEMIANSWREIADNLGEEEAFCRRLWKNIRDRYVKAKKRSHMKCSVLGGVAPPILLELGWLAQFTRHRDTDRFDYEDDGAVRTKVPRASQEISNQSNQDEPKPSQDVRVPRSSLHLVVPPLRLMSACMWQVAKERNVDHYDKLADFVAMVTDSVPELLNYKQKIQLILGLRARLILEDLKRNDKVDYETIQDHLDNFQEWTTKDMHKEDQDGEVETSRSAFVELVETLLSDKNEKDTFLKEVFPELYGTRYDTVLQILVWEFFLRLEELFPVPSFLKISTMVDLTSFDFQFEEFVPDRDDLKKILHHQKYRQKLTQSEYSFMSETILSTLASRHTSVASEDHVDHDRDGNVGNSSDEETDNSSVEPTPSSPQREESRLLPLTSSSFYEEGGVAGETGVYETQVTLSDEILDEPAADGTTVQESRSTGVLKPNLRSGTAENLTCPGCGKSFRKPMMLRHHQKSEHPTTEQVYQCDKCDKTFQTKRRLEQHHQAHATVKPYTCSYCGKGLPCPKVLKTHMRVHTGERRYGCKICGKKFDQASTLTHHMRLHKGDKPFLCSECGKAFPSSSAFLIHTRMHTGERPYQCKECGKRYVTLHRLKVHQGLHTLERPYTCDQCGKSFRYPSEFGRHKVIHAGEKTFKCVICDKRFSLAGNLKSHMQIHAKTRAAKKSSQ</sequence>
<dbReference type="Pfam" id="PF14973">
    <property type="entry name" value="TINF2_N"/>
    <property type="match status" value="1"/>
</dbReference>
<dbReference type="SMART" id="SM00355">
    <property type="entry name" value="ZnF_C2H2"/>
    <property type="match status" value="8"/>
</dbReference>
<feature type="compositionally biased region" description="Basic and acidic residues" evidence="12">
    <location>
        <begin position="127"/>
        <end position="137"/>
    </location>
</feature>
<evidence type="ECO:0000256" key="3">
    <source>
        <dbReference type="ARBA" id="ARBA00022723"/>
    </source>
</evidence>
<dbReference type="Proteomes" id="UP000472265">
    <property type="component" value="Chromosome 14"/>
</dbReference>
<dbReference type="AlphaFoldDB" id="A0A671UGC5"/>
<evidence type="ECO:0000256" key="10">
    <source>
        <dbReference type="ARBA" id="ARBA00023242"/>
    </source>
</evidence>
<reference evidence="15" key="2">
    <citation type="submission" date="2025-08" db="UniProtKB">
        <authorList>
            <consortium name="Ensembl"/>
        </authorList>
    </citation>
    <scope>IDENTIFICATION</scope>
</reference>
<evidence type="ECO:0000313" key="15">
    <source>
        <dbReference type="Ensembl" id="ENSSAUP00010012842.1"/>
    </source>
</evidence>
<dbReference type="FunFam" id="3.30.160.60:FF:000202">
    <property type="entry name" value="Zinc finger protein 574"/>
    <property type="match status" value="1"/>
</dbReference>
<feature type="domain" description="C2H2-type" evidence="13">
    <location>
        <begin position="555"/>
        <end position="582"/>
    </location>
</feature>
<evidence type="ECO:0000256" key="6">
    <source>
        <dbReference type="ARBA" id="ARBA00022833"/>
    </source>
</evidence>
<feature type="domain" description="C2H2-type" evidence="13">
    <location>
        <begin position="583"/>
        <end position="610"/>
    </location>
</feature>
<evidence type="ECO:0000256" key="11">
    <source>
        <dbReference type="PROSITE-ProRule" id="PRU00042"/>
    </source>
</evidence>
<evidence type="ECO:0000313" key="16">
    <source>
        <dbReference type="Proteomes" id="UP000472265"/>
    </source>
</evidence>
<dbReference type="GO" id="GO:0000981">
    <property type="term" value="F:DNA-binding transcription factor activity, RNA polymerase II-specific"/>
    <property type="evidence" value="ECO:0007669"/>
    <property type="project" value="TreeGrafter"/>
</dbReference>
<name>A0A671UGC5_SPAAU</name>
<evidence type="ECO:0000256" key="8">
    <source>
        <dbReference type="ARBA" id="ARBA00023125"/>
    </source>
</evidence>
<keyword evidence="9" id="KW-0804">Transcription</keyword>
<dbReference type="PROSITE" id="PS50157">
    <property type="entry name" value="ZINC_FINGER_C2H2_2"/>
    <property type="match status" value="8"/>
</dbReference>
<keyword evidence="6" id="KW-0862">Zinc</keyword>
<dbReference type="FunFam" id="3.30.160.60:FF:000017">
    <property type="entry name" value="zinc finger protein 62 homolog"/>
    <property type="match status" value="1"/>
</dbReference>
<dbReference type="PROSITE" id="PS00028">
    <property type="entry name" value="ZINC_FINGER_C2H2_1"/>
    <property type="match status" value="8"/>
</dbReference>
<dbReference type="Pfam" id="PF00096">
    <property type="entry name" value="zf-C2H2"/>
    <property type="match status" value="7"/>
</dbReference>
<dbReference type="PANTHER" id="PTHR14003:SF23">
    <property type="entry name" value="ZINC FINGER PROTEIN 143"/>
    <property type="match status" value="1"/>
</dbReference>
<dbReference type="InterPro" id="IPR036236">
    <property type="entry name" value="Znf_C2H2_sf"/>
</dbReference>
<keyword evidence="5 11" id="KW-0863">Zinc-finger</keyword>
<dbReference type="GO" id="GO:0031519">
    <property type="term" value="C:PcG protein complex"/>
    <property type="evidence" value="ECO:0007669"/>
    <property type="project" value="TreeGrafter"/>
</dbReference>
<feature type="compositionally biased region" description="Basic and acidic residues" evidence="12">
    <location>
        <begin position="367"/>
        <end position="377"/>
    </location>
</feature>
<evidence type="ECO:0000256" key="7">
    <source>
        <dbReference type="ARBA" id="ARBA00023015"/>
    </source>
</evidence>
<feature type="domain" description="C2H2-type" evidence="13">
    <location>
        <begin position="527"/>
        <end position="554"/>
    </location>
</feature>
<dbReference type="SMART" id="SM00595">
    <property type="entry name" value="MADF"/>
    <property type="match status" value="1"/>
</dbReference>
<evidence type="ECO:0000256" key="2">
    <source>
        <dbReference type="ARBA" id="ARBA00006991"/>
    </source>
</evidence>
<gene>
    <name evidence="15" type="primary">LOC115595446</name>
</gene>
<keyword evidence="4" id="KW-0677">Repeat</keyword>
<keyword evidence="7" id="KW-0805">Transcription regulation</keyword>
<dbReference type="FunFam" id="3.30.160.60:FF:000646">
    <property type="entry name" value="Myeloid zinc finger 1"/>
    <property type="match status" value="1"/>
</dbReference>